<evidence type="ECO:0000313" key="1">
    <source>
        <dbReference type="EMBL" id="SFB93729.1"/>
    </source>
</evidence>
<keyword evidence="2" id="KW-1185">Reference proteome</keyword>
<evidence type="ECO:0000313" key="2">
    <source>
        <dbReference type="Proteomes" id="UP000198832"/>
    </source>
</evidence>
<reference evidence="1 2" key="1">
    <citation type="submission" date="2016-10" db="EMBL/GenBank/DDBJ databases">
        <authorList>
            <person name="de Groot N.N."/>
        </authorList>
    </citation>
    <scope>NUCLEOTIDE SEQUENCE [LARGE SCALE GENOMIC DNA]</scope>
    <source>
        <strain evidence="1 2">CGMCC 1.7056</strain>
    </source>
</reference>
<dbReference type="Proteomes" id="UP000198832">
    <property type="component" value="Unassembled WGS sequence"/>
</dbReference>
<accession>A0A1I1F2R1</accession>
<protein>
    <submittedName>
        <fullName evidence="1">Uncharacterized protein</fullName>
    </submittedName>
</protein>
<proteinExistence type="predicted"/>
<dbReference type="EMBL" id="FOLB01000002">
    <property type="protein sequence ID" value="SFB93729.1"/>
    <property type="molecule type" value="Genomic_DNA"/>
</dbReference>
<name>A0A1I1F2R1_9ACTN</name>
<organism evidence="1 2">
    <name type="scientific">Nocardioides terrae</name>
    <dbReference type="NCBI Taxonomy" id="574651"/>
    <lineage>
        <taxon>Bacteria</taxon>
        <taxon>Bacillati</taxon>
        <taxon>Actinomycetota</taxon>
        <taxon>Actinomycetes</taxon>
        <taxon>Propionibacteriales</taxon>
        <taxon>Nocardioidaceae</taxon>
        <taxon>Nocardioides</taxon>
    </lineage>
</organism>
<dbReference type="AlphaFoldDB" id="A0A1I1F2R1"/>
<sequence>MAWITLGAMPVAGDPTDALRALDHALDAPRGAGVPLGNWRWSVRQRLVIVRDRLLAERLGAQDGWLAARDGAAYRERAELLTRLTAITPTVLEAPDAEKIRVQLKRLVLDIAHHVQRVNDLVYDDVELELGGED</sequence>
<gene>
    <name evidence="1" type="ORF">SAMN04487968_102365</name>
</gene>